<dbReference type="Gene3D" id="1.10.260.40">
    <property type="entry name" value="lambda repressor-like DNA-binding domains"/>
    <property type="match status" value="1"/>
</dbReference>
<dbReference type="PROSITE" id="PS50943">
    <property type="entry name" value="HTH_CROC1"/>
    <property type="match status" value="1"/>
</dbReference>
<dbReference type="InterPro" id="IPR010982">
    <property type="entry name" value="Lambda_DNA-bd_dom_sf"/>
</dbReference>
<evidence type="ECO:0000313" key="4">
    <source>
        <dbReference type="Proteomes" id="UP000180175"/>
    </source>
</evidence>
<reference evidence="3 4" key="2">
    <citation type="journal article" date="2017" name="Genome Announc.">
        <title>Draft Genome Sequences of Four Alkaliphilic Bacteria Belonging to the Anaerobacillus Genus.</title>
        <authorList>
            <person name="Bassil N.M."/>
            <person name="Lloyd J.R."/>
        </authorList>
    </citation>
    <scope>NUCLEOTIDE SEQUENCE [LARGE SCALE GENOMIC DNA]</scope>
    <source>
        <strain evidence="3 4">NB2006</strain>
    </source>
</reference>
<dbReference type="CDD" id="cd00093">
    <property type="entry name" value="HTH_XRE"/>
    <property type="match status" value="1"/>
</dbReference>
<name>A0A1S2L9J1_9BACI</name>
<dbReference type="Proteomes" id="UP000180175">
    <property type="component" value="Chromosome"/>
</dbReference>
<sequence>MKITIKLAEVLREKNISQRDLARKTNIRPASINEMCKNETQRIPLDNLAKICDVLDCEITDILILDKEVPKND</sequence>
<dbReference type="Pfam" id="PF13443">
    <property type="entry name" value="HTH_26"/>
    <property type="match status" value="1"/>
</dbReference>
<dbReference type="EMBL" id="LQXD01000157">
    <property type="protein sequence ID" value="OIJ09026.1"/>
    <property type="molecule type" value="Genomic_DNA"/>
</dbReference>
<reference evidence="3" key="4">
    <citation type="submission" date="2020-10" db="EMBL/GenBank/DDBJ databases">
        <authorList>
            <person name="Bassil N.M."/>
            <person name="Lloyd J.R."/>
        </authorList>
    </citation>
    <scope>NUCLEOTIDE SEQUENCE</scope>
    <source>
        <strain evidence="3">NB2006</strain>
    </source>
</reference>
<evidence type="ECO:0000259" key="1">
    <source>
        <dbReference type="PROSITE" id="PS50943"/>
    </source>
</evidence>
<dbReference type="SMART" id="SM00530">
    <property type="entry name" value="HTH_XRE"/>
    <property type="match status" value="1"/>
</dbReference>
<reference evidence="3 4" key="3">
    <citation type="journal article" date="2019" name="Int. J. Syst. Evol. Microbiol.">
        <title>Anaerobacillus isosaccharinicus sp. nov., an alkaliphilic bacterium which degrades isosaccharinic acid.</title>
        <authorList>
            <person name="Bassil N.M."/>
            <person name="Lloyd J.R."/>
        </authorList>
    </citation>
    <scope>NUCLEOTIDE SEQUENCE [LARGE SCALE GENOMIC DNA]</scope>
    <source>
        <strain evidence="3 4">NB2006</strain>
    </source>
</reference>
<accession>A0A1S2L9J1</accession>
<gene>
    <name evidence="3" type="ORF">AWH56_005150</name>
    <name evidence="2" type="ORF">AWH56_18095</name>
</gene>
<dbReference type="GO" id="GO:0003677">
    <property type="term" value="F:DNA binding"/>
    <property type="evidence" value="ECO:0007669"/>
    <property type="project" value="InterPro"/>
</dbReference>
<dbReference type="SUPFAM" id="SSF47413">
    <property type="entry name" value="lambda repressor-like DNA-binding domains"/>
    <property type="match status" value="1"/>
</dbReference>
<organism evidence="2 4">
    <name type="scientific">Anaerobacillus isosaccharinicus</name>
    <dbReference type="NCBI Taxonomy" id="1532552"/>
    <lineage>
        <taxon>Bacteria</taxon>
        <taxon>Bacillati</taxon>
        <taxon>Bacillota</taxon>
        <taxon>Bacilli</taxon>
        <taxon>Bacillales</taxon>
        <taxon>Bacillaceae</taxon>
        <taxon>Anaerobacillus</taxon>
    </lineage>
</organism>
<dbReference type="PANTHER" id="PTHR37301:SF1">
    <property type="entry name" value="DNA-BINDING PROTEIN"/>
    <property type="match status" value="1"/>
</dbReference>
<dbReference type="EMBL" id="CP063356">
    <property type="protein sequence ID" value="QOY37033.1"/>
    <property type="molecule type" value="Genomic_DNA"/>
</dbReference>
<reference evidence="2 4" key="1">
    <citation type="submission" date="2016-10" db="EMBL/GenBank/DDBJ databases">
        <title>Draft genome sequences of four alkaliphilic bacteria belonging to the Anaerobacillus genus.</title>
        <authorList>
            <person name="Bassil N.M."/>
            <person name="Lloyd J.R."/>
        </authorList>
    </citation>
    <scope>NUCLEOTIDE SEQUENCE [LARGE SCALE GENOMIC DNA]</scope>
    <source>
        <strain evidence="2 4">NB2006</strain>
    </source>
</reference>
<evidence type="ECO:0000313" key="2">
    <source>
        <dbReference type="EMBL" id="OIJ09026.1"/>
    </source>
</evidence>
<evidence type="ECO:0000313" key="3">
    <source>
        <dbReference type="EMBL" id="QOY37033.1"/>
    </source>
</evidence>
<dbReference type="AlphaFoldDB" id="A0A1S2L9J1"/>
<dbReference type="OrthoDB" id="9805309at2"/>
<dbReference type="PANTHER" id="PTHR37301">
    <property type="entry name" value="DNA-BINDING PROTEIN-RELATED"/>
    <property type="match status" value="1"/>
</dbReference>
<protein>
    <submittedName>
        <fullName evidence="2 3">Transcriptional regulator</fullName>
    </submittedName>
</protein>
<dbReference type="InterPro" id="IPR001387">
    <property type="entry name" value="Cro/C1-type_HTH"/>
</dbReference>
<keyword evidence="4" id="KW-1185">Reference proteome</keyword>
<proteinExistence type="predicted"/>
<dbReference type="RefSeq" id="WP_071318363.1">
    <property type="nucleotide sequence ID" value="NZ_CP063356.2"/>
</dbReference>
<feature type="domain" description="HTH cro/C1-type" evidence="1">
    <location>
        <begin position="7"/>
        <end position="62"/>
    </location>
</feature>
<dbReference type="KEGG" id="aia:AWH56_005150"/>